<dbReference type="SMART" id="SM00260">
    <property type="entry name" value="CheW"/>
    <property type="match status" value="1"/>
</dbReference>
<accession>A0ABS4JRM1</accession>
<dbReference type="Gene3D" id="2.40.50.180">
    <property type="entry name" value="CheA-289, Domain 4"/>
    <property type="match status" value="1"/>
</dbReference>
<proteinExistence type="predicted"/>
<organism evidence="2 3">
    <name type="scientific">Symbiobacterium terraclitae</name>
    <dbReference type="NCBI Taxonomy" id="557451"/>
    <lineage>
        <taxon>Bacteria</taxon>
        <taxon>Bacillati</taxon>
        <taxon>Bacillota</taxon>
        <taxon>Clostridia</taxon>
        <taxon>Eubacteriales</taxon>
        <taxon>Symbiobacteriaceae</taxon>
        <taxon>Symbiobacterium</taxon>
    </lineage>
</organism>
<dbReference type="InterPro" id="IPR036061">
    <property type="entry name" value="CheW-like_dom_sf"/>
</dbReference>
<reference evidence="2 3" key="1">
    <citation type="submission" date="2021-03" db="EMBL/GenBank/DDBJ databases">
        <title>Genomic Encyclopedia of Type Strains, Phase IV (KMG-IV): sequencing the most valuable type-strain genomes for metagenomic binning, comparative biology and taxonomic classification.</title>
        <authorList>
            <person name="Goeker M."/>
        </authorList>
    </citation>
    <scope>NUCLEOTIDE SEQUENCE [LARGE SCALE GENOMIC DNA]</scope>
    <source>
        <strain evidence="2 3">DSM 27138</strain>
    </source>
</reference>
<comment type="caution">
    <text evidence="2">The sequence shown here is derived from an EMBL/GenBank/DDBJ whole genome shotgun (WGS) entry which is preliminary data.</text>
</comment>
<dbReference type="PANTHER" id="PTHR22617:SF23">
    <property type="entry name" value="CHEMOTAXIS PROTEIN CHEW"/>
    <property type="match status" value="1"/>
</dbReference>
<name>A0ABS4JRM1_9FIRM</name>
<dbReference type="Proteomes" id="UP001519289">
    <property type="component" value="Unassembled WGS sequence"/>
</dbReference>
<dbReference type="SUPFAM" id="SSF50341">
    <property type="entry name" value="CheW-like"/>
    <property type="match status" value="1"/>
</dbReference>
<dbReference type="PROSITE" id="PS50851">
    <property type="entry name" value="CHEW"/>
    <property type="match status" value="1"/>
</dbReference>
<keyword evidence="3" id="KW-1185">Reference proteome</keyword>
<dbReference type="RefSeq" id="WP_209465784.1">
    <property type="nucleotide sequence ID" value="NZ_JAGGLG010000006.1"/>
</dbReference>
<evidence type="ECO:0000313" key="2">
    <source>
        <dbReference type="EMBL" id="MBP2017646.1"/>
    </source>
</evidence>
<dbReference type="Gene3D" id="2.30.30.40">
    <property type="entry name" value="SH3 Domains"/>
    <property type="match status" value="1"/>
</dbReference>
<dbReference type="PANTHER" id="PTHR22617">
    <property type="entry name" value="CHEMOTAXIS SENSOR HISTIDINE KINASE-RELATED"/>
    <property type="match status" value="1"/>
</dbReference>
<dbReference type="InterPro" id="IPR002545">
    <property type="entry name" value="CheW-lke_dom"/>
</dbReference>
<dbReference type="InterPro" id="IPR039315">
    <property type="entry name" value="CheW"/>
</dbReference>
<feature type="domain" description="CheW-like" evidence="1">
    <location>
        <begin position="6"/>
        <end position="150"/>
    </location>
</feature>
<dbReference type="EMBL" id="JAGGLG010000006">
    <property type="protein sequence ID" value="MBP2017646.1"/>
    <property type="molecule type" value="Genomic_DNA"/>
</dbReference>
<gene>
    <name evidence="2" type="ORF">J2Z79_001031</name>
</gene>
<evidence type="ECO:0000313" key="3">
    <source>
        <dbReference type="Proteomes" id="UP001519289"/>
    </source>
</evidence>
<protein>
    <submittedName>
        <fullName evidence="2">Purine-binding chemotaxis protein CheW</fullName>
    </submittedName>
</protein>
<evidence type="ECO:0000259" key="1">
    <source>
        <dbReference type="PROSITE" id="PS50851"/>
    </source>
</evidence>
<sequence length="150" mass="15846">MERATEAKVVVFSVGGQEYALPITAVREIINWTEPTPVPESPPWVDGVISVRGEVMPVVAMARRFGLTQRRTGAEARIIILEVDGQSAGLIVDDVVAVESVATAEMAPRSSVLGHLGGAAEAVVEAIVRLGEGRLVVLLDAPRIIATALQ</sequence>
<dbReference type="Pfam" id="PF01584">
    <property type="entry name" value="CheW"/>
    <property type="match status" value="1"/>
</dbReference>